<gene>
    <name evidence="4" type="ORF">HK439_22035</name>
</gene>
<protein>
    <submittedName>
        <fullName evidence="4">Cobalt-precorrin-6A reductase</fullName>
        <ecNumber evidence="4">1.3.1.106</ecNumber>
    </submittedName>
</protein>
<keyword evidence="2" id="KW-0169">Cobalamin biosynthesis</keyword>
<name>A0A926S6V3_9HYPH</name>
<evidence type="ECO:0000256" key="2">
    <source>
        <dbReference type="ARBA" id="ARBA00022573"/>
    </source>
</evidence>
<reference evidence="4" key="1">
    <citation type="submission" date="2020-05" db="EMBL/GenBank/DDBJ databases">
        <title>Identification of trans-AT polyketide cluster in two marine bacteria, producers of a novel glutaramide-containing polyketide sesbanimide D and analogs.</title>
        <authorList>
            <person name="Kacar D."/>
            <person name="Rodriguez P."/>
            <person name="Canedo L."/>
            <person name="Gonzalez E."/>
            <person name="Galan B."/>
            <person name="De La Calle F."/>
            <person name="Garcia J.L."/>
        </authorList>
    </citation>
    <scope>NUCLEOTIDE SEQUENCE</scope>
    <source>
        <strain evidence="4">PHM038</strain>
    </source>
</reference>
<dbReference type="EMBL" id="JABFCZ010000028">
    <property type="protein sequence ID" value="MBD1548948.1"/>
    <property type="molecule type" value="Genomic_DNA"/>
</dbReference>
<comment type="caution">
    <text evidence="4">The sequence shown here is derived from an EMBL/GenBank/DDBJ whole genome shotgun (WGS) entry which is preliminary data.</text>
</comment>
<dbReference type="RefSeq" id="WP_190293637.1">
    <property type="nucleotide sequence ID" value="NZ_JABFCZ010000028.1"/>
</dbReference>
<dbReference type="AlphaFoldDB" id="A0A926S6V3"/>
<dbReference type="InterPro" id="IPR003723">
    <property type="entry name" value="Precorrin-6x_reduct"/>
</dbReference>
<evidence type="ECO:0000256" key="3">
    <source>
        <dbReference type="ARBA" id="ARBA00023002"/>
    </source>
</evidence>
<keyword evidence="3 4" id="KW-0560">Oxidoreductase</keyword>
<evidence type="ECO:0000313" key="4">
    <source>
        <dbReference type="EMBL" id="MBD1548948.1"/>
    </source>
</evidence>
<evidence type="ECO:0000256" key="1">
    <source>
        <dbReference type="ARBA" id="ARBA00004953"/>
    </source>
</evidence>
<dbReference type="PANTHER" id="PTHR36925">
    <property type="entry name" value="COBALT-PRECORRIN-6A REDUCTASE"/>
    <property type="match status" value="1"/>
</dbReference>
<accession>A0A926S6V3</accession>
<organism evidence="4 5">
    <name type="scientific">Roseibium aggregatum</name>
    <dbReference type="NCBI Taxonomy" id="187304"/>
    <lineage>
        <taxon>Bacteria</taxon>
        <taxon>Pseudomonadati</taxon>
        <taxon>Pseudomonadota</taxon>
        <taxon>Alphaproteobacteria</taxon>
        <taxon>Hyphomicrobiales</taxon>
        <taxon>Stappiaceae</taxon>
        <taxon>Roseibium</taxon>
    </lineage>
</organism>
<dbReference type="PANTHER" id="PTHR36925:SF1">
    <property type="entry name" value="COBALT-PRECORRIN-6A REDUCTASE"/>
    <property type="match status" value="1"/>
</dbReference>
<evidence type="ECO:0000313" key="5">
    <source>
        <dbReference type="Proteomes" id="UP000598467"/>
    </source>
</evidence>
<dbReference type="EC" id="1.3.1.106" evidence="4"/>
<dbReference type="NCBIfam" id="NF005968">
    <property type="entry name" value="PRK08057.1-2"/>
    <property type="match status" value="1"/>
</dbReference>
<proteinExistence type="predicted"/>
<dbReference type="GO" id="GO:0009236">
    <property type="term" value="P:cobalamin biosynthetic process"/>
    <property type="evidence" value="ECO:0007669"/>
    <property type="project" value="UniProtKB-KW"/>
</dbReference>
<dbReference type="NCBIfam" id="TIGR00715">
    <property type="entry name" value="precor6x_red"/>
    <property type="match status" value="1"/>
</dbReference>
<dbReference type="PROSITE" id="PS51014">
    <property type="entry name" value="COBK_CBIJ"/>
    <property type="match status" value="1"/>
</dbReference>
<comment type="pathway">
    <text evidence="1">Cofactor biosynthesis; adenosylcobalamin biosynthesis.</text>
</comment>
<dbReference type="GO" id="GO:0016994">
    <property type="term" value="F:precorrin-6A reductase activity"/>
    <property type="evidence" value="ECO:0007669"/>
    <property type="project" value="InterPro"/>
</dbReference>
<dbReference type="Pfam" id="PF02571">
    <property type="entry name" value="CbiJ"/>
    <property type="match status" value="1"/>
</dbReference>
<sequence>MSERHHILILAGTPEARQLARALADRFPDVRLTASFAGAVSDIPDPGIPARTGGFGGVEGLAAFIEQEQVTLVIDATHPFAEQISRNAVQAAKAGGVPLIRFERPEWEPEPGERWERVSSLAEAAERLPSEARVFLAIGRKEIAAFSHRSDLFAVARMIEPPDVPLPGHWHLELSRPAQTVEAEEDLLRTHRITHLVSKNSGGSLSHGKIEAARRLRIPVIMIDRPAPAGAQTRSDIEDVLRLVAQTVT</sequence>
<dbReference type="Proteomes" id="UP000598467">
    <property type="component" value="Unassembled WGS sequence"/>
</dbReference>